<reference evidence="1 2" key="1">
    <citation type="journal article" date="2019" name="Genome Biol. Evol.">
        <title>Insights into the evolution of the New World diploid cottons (Gossypium, subgenus Houzingenia) based on genome sequencing.</title>
        <authorList>
            <person name="Grover C.E."/>
            <person name="Arick M.A. 2nd"/>
            <person name="Thrash A."/>
            <person name="Conover J.L."/>
            <person name="Sanders W.S."/>
            <person name="Peterson D.G."/>
            <person name="Frelichowski J.E."/>
            <person name="Scheffler J.A."/>
            <person name="Scheffler B.E."/>
            <person name="Wendel J.F."/>
        </authorList>
    </citation>
    <scope>NUCLEOTIDE SEQUENCE [LARGE SCALE GENOMIC DNA]</scope>
    <source>
        <strain evidence="1">8</strain>
        <tissue evidence="1">Leaf</tissue>
    </source>
</reference>
<protein>
    <submittedName>
        <fullName evidence="1">Uncharacterized protein</fullName>
    </submittedName>
</protein>
<keyword evidence="2" id="KW-1185">Reference proteome</keyword>
<dbReference type="EMBL" id="JABEZW010000004">
    <property type="protein sequence ID" value="MBA0762770.1"/>
    <property type="molecule type" value="Genomic_DNA"/>
</dbReference>
<sequence length="122" mass="13698">MALVGRGCKLDLKLVSALVERGRAFTVGVVVDGSVVTRYVQSGEWQGVCGEVLGSISETIYGGRIKIAWLRRTLVALDEDSTKIERERHTWTYILQIIGGILMPDKSRTLVHLRWLLKLIDF</sequence>
<dbReference type="Proteomes" id="UP000593568">
    <property type="component" value="Unassembled WGS sequence"/>
</dbReference>
<accession>A0A7J9DPV2</accession>
<name>A0A7J9DPV2_9ROSI</name>
<proteinExistence type="predicted"/>
<dbReference type="AlphaFoldDB" id="A0A7J9DPV2"/>
<evidence type="ECO:0000313" key="2">
    <source>
        <dbReference type="Proteomes" id="UP000593568"/>
    </source>
</evidence>
<organism evidence="1 2">
    <name type="scientific">Gossypium trilobum</name>
    <dbReference type="NCBI Taxonomy" id="34281"/>
    <lineage>
        <taxon>Eukaryota</taxon>
        <taxon>Viridiplantae</taxon>
        <taxon>Streptophyta</taxon>
        <taxon>Embryophyta</taxon>
        <taxon>Tracheophyta</taxon>
        <taxon>Spermatophyta</taxon>
        <taxon>Magnoliopsida</taxon>
        <taxon>eudicotyledons</taxon>
        <taxon>Gunneridae</taxon>
        <taxon>Pentapetalae</taxon>
        <taxon>rosids</taxon>
        <taxon>malvids</taxon>
        <taxon>Malvales</taxon>
        <taxon>Malvaceae</taxon>
        <taxon>Malvoideae</taxon>
        <taxon>Gossypium</taxon>
    </lineage>
</organism>
<gene>
    <name evidence="1" type="ORF">Gotri_012340</name>
</gene>
<evidence type="ECO:0000313" key="1">
    <source>
        <dbReference type="EMBL" id="MBA0762770.1"/>
    </source>
</evidence>
<comment type="caution">
    <text evidence="1">The sequence shown here is derived from an EMBL/GenBank/DDBJ whole genome shotgun (WGS) entry which is preliminary data.</text>
</comment>